<reference evidence="4" key="1">
    <citation type="submission" date="2021-11" db="EMBL/GenBank/DDBJ databases">
        <title>Vibrio ZSDE26 sp. nov. and Vibrio ZSDZ34 sp. nov., isolated from coastal seawater in Qingdao.</title>
        <authorList>
            <person name="Zhang P."/>
        </authorList>
    </citation>
    <scope>NUCLEOTIDE SEQUENCE</scope>
    <source>
        <strain evidence="4">ZSDZ34</strain>
    </source>
</reference>
<keyword evidence="5" id="KW-1185">Reference proteome</keyword>
<comment type="similarity">
    <text evidence="2">Belongs to the FlgN family.</text>
</comment>
<evidence type="ECO:0000256" key="3">
    <source>
        <dbReference type="ARBA" id="ARBA00022795"/>
    </source>
</evidence>
<organism evidence="4 5">
    <name type="scientific">Vibrio gelatinilyticus</name>
    <dbReference type="NCBI Taxonomy" id="2893468"/>
    <lineage>
        <taxon>Bacteria</taxon>
        <taxon>Pseudomonadati</taxon>
        <taxon>Pseudomonadota</taxon>
        <taxon>Gammaproteobacteria</taxon>
        <taxon>Vibrionales</taxon>
        <taxon>Vibrionaceae</taxon>
        <taxon>Vibrio</taxon>
    </lineage>
</organism>
<dbReference type="SUPFAM" id="SSF140566">
    <property type="entry name" value="FlgN-like"/>
    <property type="match status" value="1"/>
</dbReference>
<keyword evidence="4" id="KW-0966">Cell projection</keyword>
<keyword evidence="3" id="KW-1005">Bacterial flagellum biogenesis</keyword>
<comment type="function">
    <text evidence="1">Required for the efficient initiation of filament assembly.</text>
</comment>
<sequence>MAALVDLVDYQLKNARALSRILSEEAKVIAKRESQEISRIAKEKMTVIAQLQQTDERIGRHPDIERLTTEQVLSRKVADIKSIIFDCQKVNDINGEALQRAQVSFNKLNNMMQQSHGKIGMTYNAEGQTHTLSTLGTNIKV</sequence>
<evidence type="ECO:0000256" key="2">
    <source>
        <dbReference type="ARBA" id="ARBA00007703"/>
    </source>
</evidence>
<dbReference type="Pfam" id="PF05130">
    <property type="entry name" value="FlgN"/>
    <property type="match status" value="1"/>
</dbReference>
<gene>
    <name evidence="4" type="primary">flgN</name>
    <name evidence="4" type="ORF">LNL84_11060</name>
</gene>
<proteinExistence type="inferred from homology"/>
<dbReference type="AlphaFoldDB" id="A0A9X1WIM4"/>
<evidence type="ECO:0000313" key="5">
    <source>
        <dbReference type="Proteomes" id="UP001139488"/>
    </source>
</evidence>
<dbReference type="InterPro" id="IPR007809">
    <property type="entry name" value="FlgN-like"/>
</dbReference>
<dbReference type="Gene3D" id="1.20.58.300">
    <property type="entry name" value="FlgN-like"/>
    <property type="match status" value="1"/>
</dbReference>
<name>A0A9X1WIM4_9VIBR</name>
<dbReference type="RefSeq" id="WP_244357305.1">
    <property type="nucleotide sequence ID" value="NZ_JAJNNZ010000007.1"/>
</dbReference>
<dbReference type="EMBL" id="JAJNNZ010000007">
    <property type="protein sequence ID" value="MCJ2377369.1"/>
    <property type="molecule type" value="Genomic_DNA"/>
</dbReference>
<evidence type="ECO:0000313" key="4">
    <source>
        <dbReference type="EMBL" id="MCJ2377369.1"/>
    </source>
</evidence>
<dbReference type="InterPro" id="IPR036679">
    <property type="entry name" value="FlgN-like_sf"/>
</dbReference>
<dbReference type="GO" id="GO:0044780">
    <property type="term" value="P:bacterial-type flagellum assembly"/>
    <property type="evidence" value="ECO:0007669"/>
    <property type="project" value="InterPro"/>
</dbReference>
<comment type="caution">
    <text evidence="4">The sequence shown here is derived from an EMBL/GenBank/DDBJ whole genome shotgun (WGS) entry which is preliminary data.</text>
</comment>
<keyword evidence="4" id="KW-0969">Cilium</keyword>
<keyword evidence="4" id="KW-0282">Flagellum</keyword>
<accession>A0A9X1WIM4</accession>
<protein>
    <submittedName>
        <fullName evidence="4">Flagellar export chaperone FlgN</fullName>
    </submittedName>
</protein>
<dbReference type="Proteomes" id="UP001139488">
    <property type="component" value="Unassembled WGS sequence"/>
</dbReference>
<evidence type="ECO:0000256" key="1">
    <source>
        <dbReference type="ARBA" id="ARBA00002397"/>
    </source>
</evidence>